<reference evidence="4 5" key="1">
    <citation type="submission" date="2020-05" db="EMBL/GenBank/DDBJ databases">
        <title>Complete genome sequence of Gemmatimonas greenlandica TET16.</title>
        <authorList>
            <person name="Zeng Y."/>
        </authorList>
    </citation>
    <scope>NUCLEOTIDE SEQUENCE [LARGE SCALE GENOMIC DNA]</scope>
    <source>
        <strain evidence="4 5">TET16</strain>
    </source>
</reference>
<keyword evidence="5" id="KW-1185">Reference proteome</keyword>
<dbReference type="GO" id="GO:0008239">
    <property type="term" value="F:dipeptidyl-peptidase activity"/>
    <property type="evidence" value="ECO:0007669"/>
    <property type="project" value="InterPro"/>
</dbReference>
<dbReference type="InterPro" id="IPR008979">
    <property type="entry name" value="Galactose-bd-like_sf"/>
</dbReference>
<dbReference type="InterPro" id="IPR029058">
    <property type="entry name" value="AB_hydrolase_fold"/>
</dbReference>
<dbReference type="KEGG" id="ggr:HKW67_09245"/>
<sequence>MRRVFRRVLTCAAWTWLVPAAQLTAQGVAAPVADSTYARSHYVKRVMLAPMRDGARLMTIAYVPRDASPTRRYPIVLQRTPFSAGPYDSTTIASTLAPDAFMLRDGYIFVAQEVRGRYRSDGTFENMRPLRPQQDRSAVDEATDAYDTIAWLLTHLDGNDGRVGLYGVSYGGFYAAAAALSRHPAIVATALEAPLLDAWKEDFHHQGVLTQAVLHGFPVFGTPRPTPTDKNWWVPAFARVAEHTLTRDDYASQLALGPLRDVGARLLPDDAWWRATVAHPNYDVFWRVRTLVPQLAGIAHPVLVVGGWYDSENLYGTLAAYRALRRGGNATLAMGPFGHRGWLARDVAHTVHGDLYFGDSLETSLQRDVQAVFFRAHLKGGAPLAAGARMFDTGRKRWMTFDRWPARSVVRRDVWLGATRTLSFADARGRAAASRSFVEFASDPRTPVPSRCGGPTAEDGSPFLYMSGDQRCLEGRNDVAVFGSVPLAADVTVAGPVVAHLTVSTTGTDADIVVKLVDVYPPDEADHPHRRDSTVHLAGYQQLVRAGVLRARWRRSTASPAPMVPGTPTAVTIELPDVFHTFRSGHRVMLQIQGSWFPLFDRNPQRFVPNIYDATAADFVAARHRVWVGGSAGSRLEVPTLR</sequence>
<dbReference type="SUPFAM" id="SSF53474">
    <property type="entry name" value="alpha/beta-Hydrolases"/>
    <property type="match status" value="1"/>
</dbReference>
<evidence type="ECO:0000256" key="1">
    <source>
        <dbReference type="ARBA" id="ARBA00022801"/>
    </source>
</evidence>
<dbReference type="Gene3D" id="1.10.3020.10">
    <property type="entry name" value="alpha-amino acid ester hydrolase ( Helical cap domain)"/>
    <property type="match status" value="1"/>
</dbReference>
<dbReference type="Proteomes" id="UP000500938">
    <property type="component" value="Chromosome"/>
</dbReference>
<accession>A0A6M4IS90</accession>
<dbReference type="SUPFAM" id="SSF49785">
    <property type="entry name" value="Galactose-binding domain-like"/>
    <property type="match status" value="1"/>
</dbReference>
<dbReference type="NCBIfam" id="TIGR00976">
    <property type="entry name" value="CocE_NonD"/>
    <property type="match status" value="1"/>
</dbReference>
<gene>
    <name evidence="4" type="ORF">HKW67_09245</name>
</gene>
<evidence type="ECO:0000259" key="3">
    <source>
        <dbReference type="SMART" id="SM00939"/>
    </source>
</evidence>
<evidence type="ECO:0000313" key="5">
    <source>
        <dbReference type="Proteomes" id="UP000500938"/>
    </source>
</evidence>
<keyword evidence="1 4" id="KW-0378">Hydrolase</keyword>
<dbReference type="Gene3D" id="2.60.120.260">
    <property type="entry name" value="Galactose-binding domain-like"/>
    <property type="match status" value="1"/>
</dbReference>
<keyword evidence="2" id="KW-0732">Signal</keyword>
<dbReference type="AlphaFoldDB" id="A0A6M4IS90"/>
<dbReference type="RefSeq" id="WP_171225113.1">
    <property type="nucleotide sequence ID" value="NZ_CP053085.1"/>
</dbReference>
<dbReference type="Gene3D" id="3.40.50.1820">
    <property type="entry name" value="alpha/beta hydrolase"/>
    <property type="match status" value="1"/>
</dbReference>
<feature type="signal peptide" evidence="2">
    <location>
        <begin position="1"/>
        <end position="20"/>
    </location>
</feature>
<dbReference type="InterPro" id="IPR005674">
    <property type="entry name" value="CocE/Ser_esterase"/>
</dbReference>
<protein>
    <submittedName>
        <fullName evidence="4">CocE/NonD family hydrolase</fullName>
    </submittedName>
</protein>
<dbReference type="EMBL" id="CP053085">
    <property type="protein sequence ID" value="QJR35682.1"/>
    <property type="molecule type" value="Genomic_DNA"/>
</dbReference>
<organism evidence="4 5">
    <name type="scientific">Gemmatimonas groenlandica</name>
    <dbReference type="NCBI Taxonomy" id="2732249"/>
    <lineage>
        <taxon>Bacteria</taxon>
        <taxon>Pseudomonadati</taxon>
        <taxon>Gemmatimonadota</taxon>
        <taxon>Gemmatimonadia</taxon>
        <taxon>Gemmatimonadales</taxon>
        <taxon>Gemmatimonadaceae</taxon>
        <taxon>Gemmatimonas</taxon>
    </lineage>
</organism>
<dbReference type="Pfam" id="PF02129">
    <property type="entry name" value="Peptidase_S15"/>
    <property type="match status" value="1"/>
</dbReference>
<dbReference type="Pfam" id="PF08530">
    <property type="entry name" value="PepX_C"/>
    <property type="match status" value="1"/>
</dbReference>
<feature type="chain" id="PRO_5026882117" evidence="2">
    <location>
        <begin position="21"/>
        <end position="642"/>
    </location>
</feature>
<proteinExistence type="predicted"/>
<name>A0A6M4IS90_9BACT</name>
<feature type="domain" description="Xaa-Pro dipeptidyl-peptidase C-terminal" evidence="3">
    <location>
        <begin position="371"/>
        <end position="637"/>
    </location>
</feature>
<dbReference type="InterPro" id="IPR013736">
    <property type="entry name" value="Xaa-Pro_dipept_C"/>
</dbReference>
<dbReference type="SMART" id="SM00939">
    <property type="entry name" value="PepX_C"/>
    <property type="match status" value="1"/>
</dbReference>
<dbReference type="InterPro" id="IPR000383">
    <property type="entry name" value="Xaa-Pro-like_dom"/>
</dbReference>
<evidence type="ECO:0000313" key="4">
    <source>
        <dbReference type="EMBL" id="QJR35682.1"/>
    </source>
</evidence>
<evidence type="ECO:0000256" key="2">
    <source>
        <dbReference type="SAM" id="SignalP"/>
    </source>
</evidence>